<dbReference type="GO" id="GO:0045087">
    <property type="term" value="P:innate immune response"/>
    <property type="evidence" value="ECO:0007669"/>
    <property type="project" value="UniProtKB-KW"/>
</dbReference>
<dbReference type="GO" id="GO:0042981">
    <property type="term" value="P:regulation of apoptotic process"/>
    <property type="evidence" value="ECO:0007669"/>
    <property type="project" value="InterPro"/>
</dbReference>
<dbReference type="Proteomes" id="UP000472263">
    <property type="component" value="Chromosome 16"/>
</dbReference>
<dbReference type="SMART" id="SM01289">
    <property type="entry name" value="PYRIN"/>
    <property type="match status" value="1"/>
</dbReference>
<accession>A0A667X4A3</accession>
<keyword evidence="4" id="KW-0391">Immunity</keyword>
<evidence type="ECO:0000256" key="2">
    <source>
        <dbReference type="ARBA" id="ARBA00022490"/>
    </source>
</evidence>
<dbReference type="PANTHER" id="PTHR46985">
    <property type="entry name" value="NACHT, LRR AND PYD DOMAINS-CONTAINING PROTEIN 1"/>
    <property type="match status" value="1"/>
</dbReference>
<evidence type="ECO:0000313" key="7">
    <source>
        <dbReference type="Ensembl" id="ENSMMDP00005003806.1"/>
    </source>
</evidence>
<dbReference type="Pfam" id="PF00619">
    <property type="entry name" value="CARD"/>
    <property type="match status" value="1"/>
</dbReference>
<keyword evidence="2" id="KW-0963">Cytoplasm</keyword>
<feature type="domain" description="Pyrin" evidence="6">
    <location>
        <begin position="1"/>
        <end position="93"/>
    </location>
</feature>
<sequence>MTTKSARLAIKDALEDLTEKKLKKFRAALLDRRGEPRVKTNAVDGKDLLTITDVLVSTFTSGALQVTVELLTEIGCNEEAKKLGEFTQHERKHTPVISVSKRKGSSSSAVSAEDISTHFVDQHRTTLIERVSNPMVILDKLLMRMAAKPTPQDKMRVIFSFLRLPGTKGKDALYQILKEDYRSLVSDLERSS</sequence>
<keyword evidence="5" id="KW-0395">Inflammatory response</keyword>
<dbReference type="Ensembl" id="ENSMMDT00005003902.1">
    <property type="protein sequence ID" value="ENSMMDP00005003806.1"/>
    <property type="gene ID" value="ENSMMDG00005002111.1"/>
</dbReference>
<evidence type="ECO:0000259" key="6">
    <source>
        <dbReference type="PROSITE" id="PS50824"/>
    </source>
</evidence>
<proteinExistence type="predicted"/>
<dbReference type="Pfam" id="PF02758">
    <property type="entry name" value="PYRIN"/>
    <property type="match status" value="1"/>
</dbReference>
<reference evidence="7" key="3">
    <citation type="submission" date="2025-09" db="UniProtKB">
        <authorList>
            <consortium name="Ensembl"/>
        </authorList>
    </citation>
    <scope>IDENTIFICATION</scope>
</reference>
<reference evidence="7" key="2">
    <citation type="submission" date="2025-08" db="UniProtKB">
        <authorList>
            <consortium name="Ensembl"/>
        </authorList>
    </citation>
    <scope>IDENTIFICATION</scope>
</reference>
<dbReference type="GeneTree" id="ENSGT00940000162428"/>
<keyword evidence="8" id="KW-1185">Reference proteome</keyword>
<dbReference type="SUPFAM" id="SSF47986">
    <property type="entry name" value="DEATH domain"/>
    <property type="match status" value="2"/>
</dbReference>
<reference evidence="7" key="1">
    <citation type="submission" date="2019-06" db="EMBL/GenBank/DDBJ databases">
        <authorList>
            <consortium name="Wellcome Sanger Institute Data Sharing"/>
        </authorList>
    </citation>
    <scope>NUCLEOTIDE SEQUENCE [LARGE SCALE GENOMIC DNA]</scope>
</reference>
<dbReference type="PROSITE" id="PS50824">
    <property type="entry name" value="DAPIN"/>
    <property type="match status" value="1"/>
</dbReference>
<dbReference type="GO" id="GO:0006954">
    <property type="term" value="P:inflammatory response"/>
    <property type="evidence" value="ECO:0007669"/>
    <property type="project" value="UniProtKB-KW"/>
</dbReference>
<evidence type="ECO:0000256" key="1">
    <source>
        <dbReference type="ARBA" id="ARBA00004514"/>
    </source>
</evidence>
<dbReference type="InterPro" id="IPR001315">
    <property type="entry name" value="CARD"/>
</dbReference>
<organism evidence="7 8">
    <name type="scientific">Myripristis murdjan</name>
    <name type="common">pinecone soldierfish</name>
    <dbReference type="NCBI Taxonomy" id="586833"/>
    <lineage>
        <taxon>Eukaryota</taxon>
        <taxon>Metazoa</taxon>
        <taxon>Chordata</taxon>
        <taxon>Craniata</taxon>
        <taxon>Vertebrata</taxon>
        <taxon>Euteleostomi</taxon>
        <taxon>Actinopterygii</taxon>
        <taxon>Neopterygii</taxon>
        <taxon>Teleostei</taxon>
        <taxon>Neoteleostei</taxon>
        <taxon>Acanthomorphata</taxon>
        <taxon>Holocentriformes</taxon>
        <taxon>Holocentridae</taxon>
        <taxon>Myripristis</taxon>
    </lineage>
</organism>
<evidence type="ECO:0000256" key="5">
    <source>
        <dbReference type="ARBA" id="ARBA00023198"/>
    </source>
</evidence>
<dbReference type="AlphaFoldDB" id="A0A667X4A3"/>
<dbReference type="Gene3D" id="1.10.533.10">
    <property type="entry name" value="Death Domain, Fas"/>
    <property type="match status" value="2"/>
</dbReference>
<dbReference type="GO" id="GO:0005829">
    <property type="term" value="C:cytosol"/>
    <property type="evidence" value="ECO:0007669"/>
    <property type="project" value="UniProtKB-SubCell"/>
</dbReference>
<evidence type="ECO:0000313" key="8">
    <source>
        <dbReference type="Proteomes" id="UP000472263"/>
    </source>
</evidence>
<dbReference type="PANTHER" id="PTHR46985:SF2">
    <property type="entry name" value="APOPTOSIS-ASSOCIATED SPECK-LIKE PROTEIN CONTAINING A CARD"/>
    <property type="match status" value="1"/>
</dbReference>
<dbReference type="InterPro" id="IPR011029">
    <property type="entry name" value="DEATH-like_dom_sf"/>
</dbReference>
<dbReference type="InterPro" id="IPR051249">
    <property type="entry name" value="NLRP_Inflammasome"/>
</dbReference>
<dbReference type="InterPro" id="IPR004020">
    <property type="entry name" value="DAPIN"/>
</dbReference>
<evidence type="ECO:0000256" key="4">
    <source>
        <dbReference type="ARBA" id="ARBA00022859"/>
    </source>
</evidence>
<keyword evidence="3" id="KW-0399">Innate immunity</keyword>
<name>A0A667X4A3_9TELE</name>
<protein>
    <recommendedName>
        <fullName evidence="6">Pyrin domain-containing protein</fullName>
    </recommendedName>
</protein>
<evidence type="ECO:0000256" key="3">
    <source>
        <dbReference type="ARBA" id="ARBA00022588"/>
    </source>
</evidence>
<comment type="subcellular location">
    <subcellularLocation>
        <location evidence="1">Cytoplasm</location>
        <location evidence="1">Cytosol</location>
    </subcellularLocation>
</comment>